<dbReference type="InterPro" id="IPR001761">
    <property type="entry name" value="Peripla_BP/Lac1_sug-bd_dom"/>
</dbReference>
<organism evidence="5 6">
    <name type="scientific">Burkholderia ubonensis</name>
    <dbReference type="NCBI Taxonomy" id="101571"/>
    <lineage>
        <taxon>Bacteria</taxon>
        <taxon>Pseudomonadati</taxon>
        <taxon>Pseudomonadota</taxon>
        <taxon>Betaproteobacteria</taxon>
        <taxon>Burkholderiales</taxon>
        <taxon>Burkholderiaceae</taxon>
        <taxon>Burkholderia</taxon>
        <taxon>Burkholderia cepacia complex</taxon>
    </lineage>
</organism>
<evidence type="ECO:0000256" key="1">
    <source>
        <dbReference type="ARBA" id="ARBA00023015"/>
    </source>
</evidence>
<feature type="domain" description="HTH lacI-type" evidence="4">
    <location>
        <begin position="2"/>
        <end position="56"/>
    </location>
</feature>
<dbReference type="InterPro" id="IPR028082">
    <property type="entry name" value="Peripla_BP_I"/>
</dbReference>
<dbReference type="PANTHER" id="PTHR30146">
    <property type="entry name" value="LACI-RELATED TRANSCRIPTIONAL REPRESSOR"/>
    <property type="match status" value="1"/>
</dbReference>
<accession>A0ABD4E178</accession>
<evidence type="ECO:0000256" key="3">
    <source>
        <dbReference type="ARBA" id="ARBA00023163"/>
    </source>
</evidence>
<dbReference type="SMART" id="SM00354">
    <property type="entry name" value="HTH_LACI"/>
    <property type="match status" value="1"/>
</dbReference>
<evidence type="ECO:0000256" key="2">
    <source>
        <dbReference type="ARBA" id="ARBA00023125"/>
    </source>
</evidence>
<evidence type="ECO:0000313" key="6">
    <source>
        <dbReference type="Proteomes" id="UP000057910"/>
    </source>
</evidence>
<keyword evidence="1" id="KW-0805">Transcription regulation</keyword>
<reference evidence="5 6" key="1">
    <citation type="submission" date="2015-11" db="EMBL/GenBank/DDBJ databases">
        <title>Expanding the genomic diversity of Burkholderia species for the development of highly accurate diagnostics.</title>
        <authorList>
            <person name="Sahl J."/>
            <person name="Keim P."/>
            <person name="Wagner D."/>
        </authorList>
    </citation>
    <scope>NUCLEOTIDE SEQUENCE [LARGE SCALE GENOMIC DNA]</scope>
    <source>
        <strain evidence="5 6">MSMB1585WGS</strain>
    </source>
</reference>
<dbReference type="RefSeq" id="WP_059716258.1">
    <property type="nucleotide sequence ID" value="NZ_LOYE01000085.1"/>
</dbReference>
<evidence type="ECO:0000259" key="4">
    <source>
        <dbReference type="PROSITE" id="PS50932"/>
    </source>
</evidence>
<dbReference type="PROSITE" id="PS00356">
    <property type="entry name" value="HTH_LACI_1"/>
    <property type="match status" value="1"/>
</dbReference>
<proteinExistence type="predicted"/>
<dbReference type="Gene3D" id="3.40.50.2300">
    <property type="match status" value="2"/>
</dbReference>
<dbReference type="SUPFAM" id="SSF53822">
    <property type="entry name" value="Periplasmic binding protein-like I"/>
    <property type="match status" value="1"/>
</dbReference>
<keyword evidence="2" id="KW-0238">DNA-binding</keyword>
<dbReference type="PANTHER" id="PTHR30146:SF138">
    <property type="entry name" value="TRANSCRIPTIONAL REGULATORY PROTEIN"/>
    <property type="match status" value="1"/>
</dbReference>
<dbReference type="EMBL" id="LPAD01000061">
    <property type="protein sequence ID" value="KVN85502.1"/>
    <property type="molecule type" value="Genomic_DNA"/>
</dbReference>
<dbReference type="Pfam" id="PF00532">
    <property type="entry name" value="Peripla_BP_1"/>
    <property type="match status" value="1"/>
</dbReference>
<dbReference type="Pfam" id="PF00356">
    <property type="entry name" value="LacI"/>
    <property type="match status" value="1"/>
</dbReference>
<evidence type="ECO:0000313" key="5">
    <source>
        <dbReference type="EMBL" id="KVN85502.1"/>
    </source>
</evidence>
<dbReference type="Proteomes" id="UP000057910">
    <property type="component" value="Unassembled WGS sequence"/>
</dbReference>
<comment type="caution">
    <text evidence="5">The sequence shown here is derived from an EMBL/GenBank/DDBJ whole genome shotgun (WGS) entry which is preliminary data.</text>
</comment>
<keyword evidence="3" id="KW-0804">Transcription</keyword>
<sequence length="351" mass="36839">MATLDEVARRAGVTAATVSNVLRNRGRVGEATRARVLAAVQALGYRPHLAARALAEGRAPTVALMVSSIANPFYPEFALAVERAVRRNGQFLIVCNTNEDPLQGRAYLDQIAGTISEGILVTNANLHLPDLVDVARRGVPVVLCLWERPDAPPEGLPCVAVNFREAGRIATRHLLELGHKTIGVIVGGSASGVQAARYDGFVDVMREAGRDASIVAAEPDSIEGGVRAAGRLLDAHPGLTALVATNDLPAIGALHAAADRGRRVPDDLSIVGITDIHLASDTRPTLTTVAIPTAEAAGLAVELLNALREAGGRIDDAARVRTASLPRLVVRGTTAPAGERATRRAARSRLD</sequence>
<dbReference type="PROSITE" id="PS50932">
    <property type="entry name" value="HTH_LACI_2"/>
    <property type="match status" value="1"/>
</dbReference>
<dbReference type="InterPro" id="IPR010982">
    <property type="entry name" value="Lambda_DNA-bd_dom_sf"/>
</dbReference>
<dbReference type="AlphaFoldDB" id="A0ABD4E178"/>
<dbReference type="Gene3D" id="1.10.260.40">
    <property type="entry name" value="lambda repressor-like DNA-binding domains"/>
    <property type="match status" value="1"/>
</dbReference>
<gene>
    <name evidence="5" type="ORF">WJ68_13865</name>
</gene>
<dbReference type="GO" id="GO:0006355">
    <property type="term" value="P:regulation of DNA-templated transcription"/>
    <property type="evidence" value="ECO:0007669"/>
    <property type="project" value="UniProtKB-ARBA"/>
</dbReference>
<dbReference type="SUPFAM" id="SSF47413">
    <property type="entry name" value="lambda repressor-like DNA-binding domains"/>
    <property type="match status" value="1"/>
</dbReference>
<dbReference type="CDD" id="cd01392">
    <property type="entry name" value="HTH_LacI"/>
    <property type="match status" value="1"/>
</dbReference>
<dbReference type="InterPro" id="IPR000843">
    <property type="entry name" value="HTH_LacI"/>
</dbReference>
<protein>
    <submittedName>
        <fullName evidence="5">LacI family transcriptional regulator</fullName>
    </submittedName>
</protein>
<name>A0ABD4E178_9BURK</name>
<dbReference type="GO" id="GO:0003677">
    <property type="term" value="F:DNA binding"/>
    <property type="evidence" value="ECO:0007669"/>
    <property type="project" value="UniProtKB-KW"/>
</dbReference>